<evidence type="ECO:0008006" key="4">
    <source>
        <dbReference type="Google" id="ProtNLM"/>
    </source>
</evidence>
<dbReference type="InParanoid" id="A0A1Z5KNY7"/>
<dbReference type="Gene3D" id="1.10.472.10">
    <property type="entry name" value="Cyclin-like"/>
    <property type="match status" value="2"/>
</dbReference>
<dbReference type="PANTHER" id="PTHR10026">
    <property type="entry name" value="CYCLIN"/>
    <property type="match status" value="1"/>
</dbReference>
<comment type="caution">
    <text evidence="2">The sequence shown here is derived from an EMBL/GenBank/DDBJ whole genome shotgun (WGS) entry which is preliminary data.</text>
</comment>
<dbReference type="AlphaFoldDB" id="A0A1Z5KNY7"/>
<sequence length="446" mass="50504">MYTCSGVWPTSPALPMHNKNTRPWVERRASLTRRFLPPDFHHSFKIQEGEISIKAISMDFDRSSQAKSWLFDEPSLQACRSRSTAPHEVDVRMPRVKTVRKFASGFHRSSVSQRFNPCTNDLLDPDEQESLVRFHAHQMQTLVGPTALLPELRTSITVLSTAIMLFRRFYLSNSILYFNPRKMAAACAFFAAKSEEEKIEIGLLSHATQVVHSRVQHAPLCRNELRGVSVFDIQDYEKLLMEGTNYEFKCHHPFSAMHALAIDYTNFFAKKGVFIDADDVLERASAVVQRALVFSDANFLFAPGHVGFAAVAIALGATPTNSESIGDGLKTYLLDRFACKAQSELDDFEAAVSRIIECLFRCKHMDLTSTVNVHEVAQRAEETKLLLHKVSSIRMHLFCRPQPVPISPTRKRSWAEEEEFHPPRGNNKRMYSQGVSAKVTPVCHCN</sequence>
<evidence type="ECO:0000313" key="2">
    <source>
        <dbReference type="EMBL" id="GAX28033.1"/>
    </source>
</evidence>
<proteinExistence type="predicted"/>
<dbReference type="GO" id="GO:0006357">
    <property type="term" value="P:regulation of transcription by RNA polymerase II"/>
    <property type="evidence" value="ECO:0007669"/>
    <property type="project" value="InterPro"/>
</dbReference>
<protein>
    <recommendedName>
        <fullName evidence="4">Cyclin H</fullName>
    </recommendedName>
</protein>
<dbReference type="Proteomes" id="UP000198406">
    <property type="component" value="Unassembled WGS sequence"/>
</dbReference>
<dbReference type="GO" id="GO:0016538">
    <property type="term" value="F:cyclin-dependent protein serine/threonine kinase regulator activity"/>
    <property type="evidence" value="ECO:0007669"/>
    <property type="project" value="InterPro"/>
</dbReference>
<dbReference type="EMBL" id="BDSP01000264">
    <property type="protein sequence ID" value="GAX28033.1"/>
    <property type="molecule type" value="Genomic_DNA"/>
</dbReference>
<dbReference type="SUPFAM" id="SSF47954">
    <property type="entry name" value="Cyclin-like"/>
    <property type="match status" value="1"/>
</dbReference>
<dbReference type="OrthoDB" id="340962at2759"/>
<gene>
    <name evidence="2" type="ORF">FisN_2Hh149</name>
</gene>
<evidence type="ECO:0000256" key="1">
    <source>
        <dbReference type="SAM" id="MobiDB-lite"/>
    </source>
</evidence>
<evidence type="ECO:0000313" key="3">
    <source>
        <dbReference type="Proteomes" id="UP000198406"/>
    </source>
</evidence>
<dbReference type="InterPro" id="IPR043198">
    <property type="entry name" value="Cyclin/Ssn8"/>
</dbReference>
<reference evidence="2 3" key="1">
    <citation type="journal article" date="2015" name="Plant Cell">
        <title>Oil accumulation by the oleaginous diatom Fistulifera solaris as revealed by the genome and transcriptome.</title>
        <authorList>
            <person name="Tanaka T."/>
            <person name="Maeda Y."/>
            <person name="Veluchamy A."/>
            <person name="Tanaka M."/>
            <person name="Abida H."/>
            <person name="Marechal E."/>
            <person name="Bowler C."/>
            <person name="Muto M."/>
            <person name="Sunaga Y."/>
            <person name="Tanaka M."/>
            <person name="Yoshino T."/>
            <person name="Taniguchi T."/>
            <person name="Fukuda Y."/>
            <person name="Nemoto M."/>
            <person name="Matsumoto M."/>
            <person name="Wong P.S."/>
            <person name="Aburatani S."/>
            <person name="Fujibuchi W."/>
        </authorList>
    </citation>
    <scope>NUCLEOTIDE SEQUENCE [LARGE SCALE GENOMIC DNA]</scope>
    <source>
        <strain evidence="2 3">JPCC DA0580</strain>
    </source>
</reference>
<accession>A0A1Z5KNY7</accession>
<name>A0A1Z5KNY7_FISSO</name>
<feature type="region of interest" description="Disordered" evidence="1">
    <location>
        <begin position="410"/>
        <end position="431"/>
    </location>
</feature>
<keyword evidence="3" id="KW-1185">Reference proteome</keyword>
<dbReference type="InterPro" id="IPR036915">
    <property type="entry name" value="Cyclin-like_sf"/>
</dbReference>
<organism evidence="2 3">
    <name type="scientific">Fistulifera solaris</name>
    <name type="common">Oleaginous diatom</name>
    <dbReference type="NCBI Taxonomy" id="1519565"/>
    <lineage>
        <taxon>Eukaryota</taxon>
        <taxon>Sar</taxon>
        <taxon>Stramenopiles</taxon>
        <taxon>Ochrophyta</taxon>
        <taxon>Bacillariophyta</taxon>
        <taxon>Bacillariophyceae</taxon>
        <taxon>Bacillariophycidae</taxon>
        <taxon>Naviculales</taxon>
        <taxon>Naviculaceae</taxon>
        <taxon>Fistulifera</taxon>
    </lineage>
</organism>